<keyword evidence="2" id="KW-0812">Transmembrane</keyword>
<evidence type="ECO:0000256" key="2">
    <source>
        <dbReference type="SAM" id="Phobius"/>
    </source>
</evidence>
<feature type="compositionally biased region" description="Gly residues" evidence="1">
    <location>
        <begin position="79"/>
        <end position="94"/>
    </location>
</feature>
<feature type="region of interest" description="Disordered" evidence="1">
    <location>
        <begin position="77"/>
        <end position="150"/>
    </location>
</feature>
<gene>
    <name evidence="3" type="ORF">AB5J51_38075</name>
</gene>
<keyword evidence="2" id="KW-0472">Membrane</keyword>
<protein>
    <recommendedName>
        <fullName evidence="4">Secreted protein</fullName>
    </recommendedName>
</protein>
<name>A0AB39YEH4_9ACTN</name>
<evidence type="ECO:0000313" key="3">
    <source>
        <dbReference type="EMBL" id="XDV68327.1"/>
    </source>
</evidence>
<keyword evidence="2" id="KW-1133">Transmembrane helix</keyword>
<feature type="compositionally biased region" description="Low complexity" evidence="1">
    <location>
        <begin position="95"/>
        <end position="119"/>
    </location>
</feature>
<accession>A0AB39YEH4</accession>
<proteinExistence type="predicted"/>
<evidence type="ECO:0008006" key="4">
    <source>
        <dbReference type="Google" id="ProtNLM"/>
    </source>
</evidence>
<feature type="transmembrane region" description="Helical" evidence="2">
    <location>
        <begin position="48"/>
        <end position="65"/>
    </location>
</feature>
<feature type="compositionally biased region" description="Low complexity" evidence="1">
    <location>
        <begin position="126"/>
        <end position="137"/>
    </location>
</feature>
<feature type="transmembrane region" description="Helical" evidence="2">
    <location>
        <begin position="6"/>
        <end position="27"/>
    </location>
</feature>
<dbReference type="AlphaFoldDB" id="A0AB39YEH4"/>
<evidence type="ECO:0000256" key="1">
    <source>
        <dbReference type="SAM" id="MobiDB-lite"/>
    </source>
</evidence>
<dbReference type="EMBL" id="CP165727">
    <property type="protein sequence ID" value="XDV68327.1"/>
    <property type="molecule type" value="Genomic_DNA"/>
</dbReference>
<dbReference type="RefSeq" id="WP_369779864.1">
    <property type="nucleotide sequence ID" value="NZ_CP165727.1"/>
</dbReference>
<reference evidence="3" key="1">
    <citation type="submission" date="2024-08" db="EMBL/GenBank/DDBJ databases">
        <authorList>
            <person name="Yu S.T."/>
        </authorList>
    </citation>
    <scope>NUCLEOTIDE SEQUENCE</scope>
    <source>
        <strain evidence="3">R33</strain>
    </source>
</reference>
<sequence length="236" mass="23375">MSRKGFAAGVAGTAVQVVVTVIAGALMPAQSARLRTPAHPEGTVVKNFLASLAALLLAVLAFTAVQNGTLALPWQASGAGSGPVDGRGGSGPTSGSGTETGSANSSSGNSGNSGNSSSGKRGDADGGTTPKPGKGSSPKPPAGPARLVPNGLPCSNGASCGVYGSGFAPGELVDLYYTWPDSRGEAKYGPRQADDGGRIDYSIRRAIKNGSTIHVRAVGRTSGLTATTSYHDSGPY</sequence>
<organism evidence="3">
    <name type="scientific">Streptomyces sp. R33</name>
    <dbReference type="NCBI Taxonomy" id="3238629"/>
    <lineage>
        <taxon>Bacteria</taxon>
        <taxon>Bacillati</taxon>
        <taxon>Actinomycetota</taxon>
        <taxon>Actinomycetes</taxon>
        <taxon>Kitasatosporales</taxon>
        <taxon>Streptomycetaceae</taxon>
        <taxon>Streptomyces</taxon>
    </lineage>
</organism>